<accession>F7NIV9</accession>
<dbReference type="AlphaFoldDB" id="F7NIV9"/>
<dbReference type="InterPro" id="IPR038020">
    <property type="entry name" value="MbtH-like_sf"/>
</dbReference>
<dbReference type="InterPro" id="IPR037407">
    <property type="entry name" value="MLP_fam"/>
</dbReference>
<dbReference type="Pfam" id="PF03621">
    <property type="entry name" value="MbtH"/>
    <property type="match status" value="1"/>
</dbReference>
<gene>
    <name evidence="2" type="ORF">ALO_10059</name>
</gene>
<dbReference type="STRING" id="1009370.ALO_10059"/>
<feature type="domain" description="MbtH-like" evidence="1">
    <location>
        <begin position="3"/>
        <end position="53"/>
    </location>
</feature>
<protein>
    <recommendedName>
        <fullName evidence="1">MbtH-like domain-containing protein</fullName>
    </recommendedName>
</protein>
<dbReference type="SUPFAM" id="SSF160582">
    <property type="entry name" value="MbtH-like"/>
    <property type="match status" value="1"/>
</dbReference>
<dbReference type="Proteomes" id="UP000003240">
    <property type="component" value="Unassembled WGS sequence"/>
</dbReference>
<dbReference type="GO" id="GO:0019290">
    <property type="term" value="P:siderophore biosynthetic process"/>
    <property type="evidence" value="ECO:0007669"/>
    <property type="project" value="TreeGrafter"/>
</dbReference>
<organism evidence="2 3">
    <name type="scientific">Acetonema longum DSM 6540</name>
    <dbReference type="NCBI Taxonomy" id="1009370"/>
    <lineage>
        <taxon>Bacteria</taxon>
        <taxon>Bacillati</taxon>
        <taxon>Bacillota</taxon>
        <taxon>Negativicutes</taxon>
        <taxon>Acetonemataceae</taxon>
        <taxon>Acetonema</taxon>
    </lineage>
</organism>
<evidence type="ECO:0000259" key="1">
    <source>
        <dbReference type="SMART" id="SM00923"/>
    </source>
</evidence>
<dbReference type="SMART" id="SM00923">
    <property type="entry name" value="MbtH"/>
    <property type="match status" value="1"/>
</dbReference>
<name>F7NIV9_9FIRM</name>
<evidence type="ECO:0000313" key="2">
    <source>
        <dbReference type="EMBL" id="EGO63956.1"/>
    </source>
</evidence>
<proteinExistence type="predicted"/>
<dbReference type="PANTHER" id="PTHR38444:SF1">
    <property type="entry name" value="ENTEROBACTIN BIOSYNTHESIS PROTEIN YBDZ"/>
    <property type="match status" value="1"/>
</dbReference>
<reference evidence="2 3" key="1">
    <citation type="journal article" date="2011" name="EMBO J.">
        <title>Structural diversity of bacterial flagellar motors.</title>
        <authorList>
            <person name="Chen S."/>
            <person name="Beeby M."/>
            <person name="Murphy G.E."/>
            <person name="Leadbetter J.R."/>
            <person name="Hendrixson D.R."/>
            <person name="Briegel A."/>
            <person name="Li Z."/>
            <person name="Shi J."/>
            <person name="Tocheva E.I."/>
            <person name="Muller A."/>
            <person name="Dobro M.J."/>
            <person name="Jensen G.J."/>
        </authorList>
    </citation>
    <scope>NUCLEOTIDE SEQUENCE [LARGE SCALE GENOMIC DNA]</scope>
    <source>
        <strain evidence="2 3">DSM 6540</strain>
    </source>
</reference>
<dbReference type="Gene3D" id="3.90.820.10">
    <property type="entry name" value="Structural Genomics, Unknown Function 30-nov-00 1gh9 Mol_id"/>
    <property type="match status" value="1"/>
</dbReference>
<dbReference type="GO" id="GO:0005829">
    <property type="term" value="C:cytosol"/>
    <property type="evidence" value="ECO:0007669"/>
    <property type="project" value="TreeGrafter"/>
</dbReference>
<dbReference type="PANTHER" id="PTHR38444">
    <property type="entry name" value="ENTEROBACTIN BIOSYNTHESIS PROTEIN YBDZ"/>
    <property type="match status" value="1"/>
</dbReference>
<sequence>MNNPFESEKGVYSVLMNGEGQHSIWPAFLDAPSGWTVIYGEESHQLCLDYINSRWTDMRPNSLKPQVKEQ</sequence>
<dbReference type="eggNOG" id="COG3251">
    <property type="taxonomic scope" value="Bacteria"/>
</dbReference>
<dbReference type="InterPro" id="IPR005153">
    <property type="entry name" value="MbtH-like_dom"/>
</dbReference>
<dbReference type="OrthoDB" id="7584480at2"/>
<comment type="caution">
    <text evidence="2">The sequence shown here is derived from an EMBL/GenBank/DDBJ whole genome shotgun (WGS) entry which is preliminary data.</text>
</comment>
<evidence type="ECO:0000313" key="3">
    <source>
        <dbReference type="Proteomes" id="UP000003240"/>
    </source>
</evidence>
<dbReference type="EMBL" id="AFGF01000081">
    <property type="protein sequence ID" value="EGO63956.1"/>
    <property type="molecule type" value="Genomic_DNA"/>
</dbReference>
<dbReference type="RefSeq" id="WP_004573289.1">
    <property type="nucleotide sequence ID" value="NZ_AFGF01000081.1"/>
</dbReference>
<keyword evidence="3" id="KW-1185">Reference proteome</keyword>